<dbReference type="Pfam" id="PF01551">
    <property type="entry name" value="Peptidase_M23"/>
    <property type="match status" value="1"/>
</dbReference>
<dbReference type="SUPFAM" id="SSF54106">
    <property type="entry name" value="LysM domain"/>
    <property type="match status" value="1"/>
</dbReference>
<dbReference type="Proteomes" id="UP000019131">
    <property type="component" value="Unassembled WGS sequence"/>
</dbReference>
<proteinExistence type="predicted"/>
<dbReference type="Gene3D" id="3.10.350.10">
    <property type="entry name" value="LysM domain"/>
    <property type="match status" value="1"/>
</dbReference>
<dbReference type="SMART" id="SM00257">
    <property type="entry name" value="LysM"/>
    <property type="match status" value="1"/>
</dbReference>
<name>W4UNE4_9BACE</name>
<dbReference type="Pfam" id="PF01476">
    <property type="entry name" value="LysM"/>
    <property type="match status" value="1"/>
</dbReference>
<accession>W4UNE4</accession>
<keyword evidence="3" id="KW-1185">Reference proteome</keyword>
<dbReference type="InterPro" id="IPR036779">
    <property type="entry name" value="LysM_dom_sf"/>
</dbReference>
<dbReference type="AlphaFoldDB" id="W4UNE4"/>
<dbReference type="CDD" id="cd12797">
    <property type="entry name" value="M23_peptidase"/>
    <property type="match status" value="1"/>
</dbReference>
<dbReference type="InterPro" id="IPR050570">
    <property type="entry name" value="Cell_wall_metabolism_enzyme"/>
</dbReference>
<evidence type="ECO:0000313" key="2">
    <source>
        <dbReference type="EMBL" id="GAE82153.1"/>
    </source>
</evidence>
<dbReference type="STRING" id="1445607.JCM10512_337"/>
<dbReference type="InterPro" id="IPR018392">
    <property type="entry name" value="LysM"/>
</dbReference>
<dbReference type="GO" id="GO:0004222">
    <property type="term" value="F:metalloendopeptidase activity"/>
    <property type="evidence" value="ECO:0007669"/>
    <property type="project" value="TreeGrafter"/>
</dbReference>
<dbReference type="EMBL" id="BAIV01000002">
    <property type="protein sequence ID" value="GAE82153.1"/>
    <property type="molecule type" value="Genomic_DNA"/>
</dbReference>
<dbReference type="Gene3D" id="2.70.70.10">
    <property type="entry name" value="Glucose Permease (Domain IIA)"/>
    <property type="match status" value="1"/>
</dbReference>
<sequence length="184" mass="20470">MHNGLDIKVNIGDTIVAAFDGKVRIVKYERRGYGKYIVIRHDNGLETVYGHLSKQIVEENQLVKAGEIIGLGGNTGRSTGSHLHFETRFLGIAINPAYMFDFPKQDIVADTYTFRKTRGVERNRAGSHDSNVAESAAIRYHKVKNGDTLSRIAKIRGVSVSTLCKLNRIKPTTTLRIGQVLRCS</sequence>
<protein>
    <submittedName>
        <fullName evidence="2">Peptidase</fullName>
    </submittedName>
</protein>
<evidence type="ECO:0000259" key="1">
    <source>
        <dbReference type="PROSITE" id="PS51782"/>
    </source>
</evidence>
<dbReference type="PANTHER" id="PTHR21666:SF270">
    <property type="entry name" value="MUREIN HYDROLASE ACTIVATOR ENVC"/>
    <property type="match status" value="1"/>
</dbReference>
<feature type="domain" description="LysM" evidence="1">
    <location>
        <begin position="139"/>
        <end position="183"/>
    </location>
</feature>
<evidence type="ECO:0000313" key="3">
    <source>
        <dbReference type="Proteomes" id="UP000019131"/>
    </source>
</evidence>
<dbReference type="PROSITE" id="PS51782">
    <property type="entry name" value="LYSM"/>
    <property type="match status" value="1"/>
</dbReference>
<dbReference type="SUPFAM" id="SSF51261">
    <property type="entry name" value="Duplicated hybrid motif"/>
    <property type="match status" value="1"/>
</dbReference>
<gene>
    <name evidence="2" type="ORF">JCM10512_337</name>
</gene>
<dbReference type="CDD" id="cd00118">
    <property type="entry name" value="LysM"/>
    <property type="match status" value="1"/>
</dbReference>
<comment type="caution">
    <text evidence="2">The sequence shown here is derived from an EMBL/GenBank/DDBJ whole genome shotgun (WGS) entry which is preliminary data.</text>
</comment>
<organism evidence="2 3">
    <name type="scientific">Bacteroides reticulotermitis JCM 10512</name>
    <dbReference type="NCBI Taxonomy" id="1445607"/>
    <lineage>
        <taxon>Bacteria</taxon>
        <taxon>Pseudomonadati</taxon>
        <taxon>Bacteroidota</taxon>
        <taxon>Bacteroidia</taxon>
        <taxon>Bacteroidales</taxon>
        <taxon>Bacteroidaceae</taxon>
        <taxon>Bacteroides</taxon>
    </lineage>
</organism>
<dbReference type="InterPro" id="IPR016047">
    <property type="entry name" value="M23ase_b-sheet_dom"/>
</dbReference>
<reference evidence="2 3" key="1">
    <citation type="journal article" date="2014" name="Genome Announc.">
        <title>Draft Genome Sequence of Bacteroides reticulotermitis Strain JCM 10512T, Isolated from the Gut of a Termite.</title>
        <authorList>
            <person name="Yuki M."/>
            <person name="Oshima K."/>
            <person name="Suda W."/>
            <person name="Sakamoto M."/>
            <person name="Iida T."/>
            <person name="Hattori M."/>
            <person name="Ohkuma M."/>
        </authorList>
    </citation>
    <scope>NUCLEOTIDE SEQUENCE [LARGE SCALE GENOMIC DNA]</scope>
    <source>
        <strain evidence="2 3">JCM 10512</strain>
    </source>
</reference>
<dbReference type="PANTHER" id="PTHR21666">
    <property type="entry name" value="PEPTIDASE-RELATED"/>
    <property type="match status" value="1"/>
</dbReference>
<dbReference type="InterPro" id="IPR011055">
    <property type="entry name" value="Dup_hybrid_motif"/>
</dbReference>